<evidence type="ECO:0000313" key="4">
    <source>
        <dbReference type="EMBL" id="AKV40700.1"/>
    </source>
</evidence>
<keyword evidence="1" id="KW-1188">Viral release from host cell</keyword>
<keyword evidence="2" id="KW-0426">Late protein</keyword>
<dbReference type="EMBL" id="KT008627">
    <property type="protein sequence ID" value="AKV40700.1"/>
    <property type="molecule type" value="Genomic_DNA"/>
</dbReference>
<dbReference type="HAMAP" id="MF_04014">
    <property type="entry name" value="HSV_TRM1"/>
    <property type="match status" value="1"/>
</dbReference>
<evidence type="ECO:0000256" key="2">
    <source>
        <dbReference type="ARBA" id="ARBA00022921"/>
    </source>
</evidence>
<dbReference type="GO" id="GO:0019073">
    <property type="term" value="P:viral DNA genome packaging"/>
    <property type="evidence" value="ECO:0007669"/>
    <property type="project" value="InterPro"/>
</dbReference>
<organism evidence="4 5">
    <name type="scientific">Testudinid alphaherpesvirus 3</name>
    <dbReference type="NCBI Taxonomy" id="2560801"/>
    <lineage>
        <taxon>Viruses</taxon>
        <taxon>Duplodnaviria</taxon>
        <taxon>Heunggongvirae</taxon>
        <taxon>Peploviricota</taxon>
        <taxon>Herviviricetes</taxon>
        <taxon>Herpesvirales</taxon>
        <taxon>Orthoherpesviridae</taxon>
        <taxon>Alphaherpesvirinae</taxon>
        <taxon>Scutavirus</taxon>
        <taxon>Scutavirus testudinidalpha3</taxon>
    </lineage>
</organism>
<protein>
    <submittedName>
        <fullName evidence="4">UL28 DNA processing and packaging protein</fullName>
    </submittedName>
</protein>
<dbReference type="Pfam" id="PF01366">
    <property type="entry name" value="PRTP"/>
    <property type="match status" value="1"/>
</dbReference>
<reference evidence="4 5" key="1">
    <citation type="journal article" date="2015" name="PLoS ONE">
        <title>A Genomic Approach to Unravel Host-Pathogen Interaction in Chelonians: The Example of Testudinid Herpesvirus 3.</title>
        <authorList>
            <person name="Origgi F.C."/>
            <person name="Tecilla M."/>
            <person name="Pilo P."/>
            <person name="Aloisio F."/>
            <person name="Otten P."/>
            <person name="Aguilar-Bultet L."/>
            <person name="Sattler U."/>
            <person name="Roccabianca P."/>
            <person name="Romero C.H."/>
            <person name="Bloom D.C."/>
            <person name="Jacobson E.R."/>
        </authorList>
    </citation>
    <scope>NUCLEOTIDE SEQUENCE [LARGE SCALE GENOMIC DNA]</scope>
    <source>
        <strain evidence="4">US1976/98</strain>
    </source>
</reference>
<evidence type="ECO:0000313" key="5">
    <source>
        <dbReference type="Proteomes" id="UP000100290"/>
    </source>
</evidence>
<name>A0A0K1R1B4_9ALPH</name>
<dbReference type="Proteomes" id="UP000100290">
    <property type="component" value="Segment"/>
</dbReference>
<evidence type="ECO:0000256" key="1">
    <source>
        <dbReference type="ARBA" id="ARBA00022612"/>
    </source>
</evidence>
<dbReference type="InterPro" id="IPR000501">
    <property type="entry name" value="UL28/UL56"/>
</dbReference>
<proteinExistence type="inferred from homology"/>
<sequence>MSSLSAPPWMWMICFKSTCCINKKIILSQYRLVMFHRRVMLVLLSQCNAHIFQLALLKRCDPELILDTDLETKLKLNCLMMMYLHDRLLPGLRDQANTYTEFISYYLRVVIEGYTLESICLWNELTAYRTHRNKETYFAATVGENVACEYHLPLELEFYGGQGVHKELCLLNDVENILKQINYCHCIISERFIQAAFSPIDTFLIQTFGRGPIPPFELYDESKPCAVCFEELSVTANQGKSIYRRLADCVCDHLTKKYTVNVAEDDMRKGLPHTPGFSHRTLDALCREVDAPPETPPEQEIVKQVTAETEQLLNRYTIFSNIPPAVYKISELKYWLSSGPEANNTLVDNYEKNILGLREKDRIIRSRERVVERQLFGRIPVHLHTLMEMDEDDVIGQIIVGSPRLPPETQLEALISACYAHHMNVPLFRRLNKSNERNTHALEKILQNVREGKMEDEEIDSGAPDYVADRGAVANDMEALEACVRDETTARKKMYASQLSKKSFICLNRCINTQQEMLHKMISVNLYGESLLDATVKVKNGFLIRRLFLEWVRACEQADDQCGSLTDYDNRQYVRNAILRHQVDTALMPELVNQFFSLINGPMFTNSEHTFAQPPNTPFYFSVENVGLLPHIKEELSKFMLVSGHKEWMRTNYKEFYTFVPGLNLNDAQTQAWVYIRELILALTVFNSIYHCGGVRLHRADKLRVTEEGPVVENGIYLTYERECPLVIILGASEGKIVQSTVVILESDIYTALYSILQRHKTV</sequence>
<evidence type="ECO:0000256" key="3">
    <source>
        <dbReference type="ARBA" id="ARBA00023219"/>
    </source>
</evidence>
<gene>
    <name evidence="4" type="primary">ORF53</name>
</gene>
<keyword evidence="3" id="KW-0231">Viral genome packaging</keyword>
<accession>A0A0K1R1B4</accession>